<comment type="caution">
    <text evidence="1">The sequence shown here is derived from an EMBL/GenBank/DDBJ whole genome shotgun (WGS) entry which is preliminary data.</text>
</comment>
<dbReference type="Proteomes" id="UP000732105">
    <property type="component" value="Unassembled WGS sequence"/>
</dbReference>
<protein>
    <submittedName>
        <fullName evidence="1">Uncharacterized protein</fullName>
    </submittedName>
</protein>
<evidence type="ECO:0000313" key="2">
    <source>
        <dbReference type="Proteomes" id="UP000732105"/>
    </source>
</evidence>
<proteinExistence type="predicted"/>
<evidence type="ECO:0000313" key="1">
    <source>
        <dbReference type="EMBL" id="NOU59624.1"/>
    </source>
</evidence>
<dbReference type="RefSeq" id="WP_171594900.1">
    <property type="nucleotide sequence ID" value="NZ_RZNH01000009.1"/>
</dbReference>
<gene>
    <name evidence="1" type="ORF">ELS83_07315</name>
</gene>
<dbReference type="EMBL" id="RZNH01000009">
    <property type="protein sequence ID" value="NOU59624.1"/>
    <property type="molecule type" value="Genomic_DNA"/>
</dbReference>
<accession>A0ABX1WU39</accession>
<sequence>MIKKALPKVFRHLFSKKEIRSIENESNIKFIDISFGHITNSEKFNEDVFFQSSLHPVSINAVQGENNWNFKIHQSGFRNELIPEKFDAESKLQVRHAITNYILKIEQSIETDFLKQPQLWIYLRIRNGEVDVSTREIK</sequence>
<organism evidence="1 2">
    <name type="scientific">Marinifilum caeruleilacunae</name>
    <dbReference type="NCBI Taxonomy" id="2499076"/>
    <lineage>
        <taxon>Bacteria</taxon>
        <taxon>Pseudomonadati</taxon>
        <taxon>Bacteroidota</taxon>
        <taxon>Bacteroidia</taxon>
        <taxon>Marinilabiliales</taxon>
        <taxon>Marinifilaceae</taxon>
    </lineage>
</organism>
<reference evidence="1 2" key="1">
    <citation type="submission" date="2018-12" db="EMBL/GenBank/DDBJ databases">
        <title>Marinifilum JC070 sp. nov., a marine bacterium isolated from Yongle Blue Hole in the South China Sea.</title>
        <authorList>
            <person name="Fu T."/>
        </authorList>
    </citation>
    <scope>NUCLEOTIDE SEQUENCE [LARGE SCALE GENOMIC DNA]</scope>
    <source>
        <strain evidence="1 2">JC070</strain>
    </source>
</reference>
<keyword evidence="2" id="KW-1185">Reference proteome</keyword>
<name>A0ABX1WU39_9BACT</name>